<evidence type="ECO:0000256" key="1">
    <source>
        <dbReference type="SAM" id="SignalP"/>
    </source>
</evidence>
<evidence type="ECO:0008006" key="4">
    <source>
        <dbReference type="Google" id="ProtNLM"/>
    </source>
</evidence>
<gene>
    <name evidence="2" type="ORF">SAMN04487908_10363</name>
</gene>
<feature type="signal peptide" evidence="1">
    <location>
        <begin position="1"/>
        <end position="18"/>
    </location>
</feature>
<organism evidence="2 3">
    <name type="scientific">Aequorivita viscosa</name>
    <dbReference type="NCBI Taxonomy" id="797419"/>
    <lineage>
        <taxon>Bacteria</taxon>
        <taxon>Pseudomonadati</taxon>
        <taxon>Bacteroidota</taxon>
        <taxon>Flavobacteriia</taxon>
        <taxon>Flavobacteriales</taxon>
        <taxon>Flavobacteriaceae</taxon>
        <taxon>Aequorivita</taxon>
    </lineage>
</organism>
<dbReference type="Proteomes" id="UP000184172">
    <property type="component" value="Unassembled WGS sequence"/>
</dbReference>
<dbReference type="AlphaFoldDB" id="A0A1M6BVJ1"/>
<evidence type="ECO:0000313" key="2">
    <source>
        <dbReference type="EMBL" id="SHI52623.1"/>
    </source>
</evidence>
<protein>
    <recommendedName>
        <fullName evidence="4">DUF4858 domain-containing protein</fullName>
    </recommendedName>
</protein>
<keyword evidence="1" id="KW-0732">Signal</keyword>
<keyword evidence="3" id="KW-1185">Reference proteome</keyword>
<evidence type="ECO:0000313" key="3">
    <source>
        <dbReference type="Proteomes" id="UP000184172"/>
    </source>
</evidence>
<reference evidence="3" key="1">
    <citation type="submission" date="2016-11" db="EMBL/GenBank/DDBJ databases">
        <authorList>
            <person name="Varghese N."/>
            <person name="Submissions S."/>
        </authorList>
    </citation>
    <scope>NUCLEOTIDE SEQUENCE [LARGE SCALE GENOMIC DNA]</scope>
    <source>
        <strain evidence="3">DSM 26349</strain>
    </source>
</reference>
<dbReference type="RefSeq" id="WP_073214756.1">
    <property type="nucleotide sequence ID" value="NZ_FNNS01000003.1"/>
</dbReference>
<accession>A0A1M6BVJ1</accession>
<dbReference type="STRING" id="797419.SAMN05216556_10363"/>
<proteinExistence type="predicted"/>
<feature type="chain" id="PRO_5009916165" description="DUF4858 domain-containing protein" evidence="1">
    <location>
        <begin position="19"/>
        <end position="181"/>
    </location>
</feature>
<name>A0A1M6BVJ1_9FLAO</name>
<dbReference type="EMBL" id="FQYV01000003">
    <property type="protein sequence ID" value="SHI52623.1"/>
    <property type="molecule type" value="Genomic_DNA"/>
</dbReference>
<dbReference type="OrthoDB" id="9989967at2"/>
<sequence length="181" mass="21099">MKTLLLVLQLLFTVNIYAQDFTQNEFDKINNDVSRAVYSLAQPLNAAKFSEKFNIADTDFQILEQLNAGEKLTFNDLISENHILPIFFPADKPDELQLTLFAFKALPKRTNEDFNRANYYFVLTTIITLKDGNPFYSNTKLIYKSKSIIDWFLSGYRSYLEKTDPVFRKYKFIPPPPNDLK</sequence>